<proteinExistence type="predicted"/>
<accession>A0A0F9GD38</accession>
<name>A0A0F9GD38_9ZZZZ</name>
<dbReference type="EMBL" id="LAZR01026885">
    <property type="protein sequence ID" value="KKL67360.1"/>
    <property type="molecule type" value="Genomic_DNA"/>
</dbReference>
<dbReference type="AlphaFoldDB" id="A0A0F9GD38"/>
<evidence type="ECO:0000313" key="1">
    <source>
        <dbReference type="EMBL" id="KKL67360.1"/>
    </source>
</evidence>
<protein>
    <submittedName>
        <fullName evidence="1">Uncharacterized protein</fullName>
    </submittedName>
</protein>
<reference evidence="1" key="1">
    <citation type="journal article" date="2015" name="Nature">
        <title>Complex archaea that bridge the gap between prokaryotes and eukaryotes.</title>
        <authorList>
            <person name="Spang A."/>
            <person name="Saw J.H."/>
            <person name="Jorgensen S.L."/>
            <person name="Zaremba-Niedzwiedzka K."/>
            <person name="Martijn J."/>
            <person name="Lind A.E."/>
            <person name="van Eijk R."/>
            <person name="Schleper C."/>
            <person name="Guy L."/>
            <person name="Ettema T.J."/>
        </authorList>
    </citation>
    <scope>NUCLEOTIDE SEQUENCE</scope>
</reference>
<gene>
    <name evidence="1" type="ORF">LCGC14_2135750</name>
</gene>
<sequence>MNEADVAEKTEQLERLNSAIYEFDEKAQTLSIAARELAGLCHDAGFGADEAMWNKLADTMGVHWRDPLRAIRQRIEGRGTGR</sequence>
<comment type="caution">
    <text evidence="1">The sequence shown here is derived from an EMBL/GenBank/DDBJ whole genome shotgun (WGS) entry which is preliminary data.</text>
</comment>
<organism evidence="1">
    <name type="scientific">marine sediment metagenome</name>
    <dbReference type="NCBI Taxonomy" id="412755"/>
    <lineage>
        <taxon>unclassified sequences</taxon>
        <taxon>metagenomes</taxon>
        <taxon>ecological metagenomes</taxon>
    </lineage>
</organism>